<dbReference type="EMBL" id="QGKY02000190">
    <property type="protein sequence ID" value="KAF2590354.1"/>
    <property type="molecule type" value="Genomic_DNA"/>
</dbReference>
<dbReference type="AlphaFoldDB" id="A0A8S9K6X2"/>
<gene>
    <name evidence="2" type="ORF">F2Q70_00039619</name>
</gene>
<comment type="caution">
    <text evidence="2">The sequence shown here is derived from an EMBL/GenBank/DDBJ whole genome shotgun (WGS) entry which is preliminary data.</text>
</comment>
<feature type="region of interest" description="Disordered" evidence="1">
    <location>
        <begin position="1"/>
        <end position="59"/>
    </location>
</feature>
<feature type="compositionally biased region" description="Basic and acidic residues" evidence="1">
    <location>
        <begin position="11"/>
        <end position="22"/>
    </location>
</feature>
<name>A0A8S9K6X2_BRACR</name>
<sequence length="59" mass="7150">MVVRRGPSEVVEQREDIELRDAENEEDATRSLARSRLHQQQHHHHRRARHHHYGGERRP</sequence>
<reference evidence="2" key="1">
    <citation type="submission" date="2019-12" db="EMBL/GenBank/DDBJ databases">
        <title>Genome sequencing and annotation of Brassica cretica.</title>
        <authorList>
            <person name="Studholme D.J."/>
            <person name="Sarris P.F."/>
        </authorList>
    </citation>
    <scope>NUCLEOTIDE SEQUENCE</scope>
    <source>
        <strain evidence="2">PFS-102/07</strain>
        <tissue evidence="2">Leaf</tissue>
    </source>
</reference>
<evidence type="ECO:0000313" key="2">
    <source>
        <dbReference type="EMBL" id="KAF2590354.1"/>
    </source>
</evidence>
<accession>A0A8S9K6X2</accession>
<evidence type="ECO:0000256" key="1">
    <source>
        <dbReference type="SAM" id="MobiDB-lite"/>
    </source>
</evidence>
<proteinExistence type="predicted"/>
<protein>
    <submittedName>
        <fullName evidence="2">Uncharacterized protein</fullName>
    </submittedName>
</protein>
<feature type="compositionally biased region" description="Basic residues" evidence="1">
    <location>
        <begin position="33"/>
        <end position="52"/>
    </location>
</feature>
<organism evidence="2">
    <name type="scientific">Brassica cretica</name>
    <name type="common">Mustard</name>
    <dbReference type="NCBI Taxonomy" id="69181"/>
    <lineage>
        <taxon>Eukaryota</taxon>
        <taxon>Viridiplantae</taxon>
        <taxon>Streptophyta</taxon>
        <taxon>Embryophyta</taxon>
        <taxon>Tracheophyta</taxon>
        <taxon>Spermatophyta</taxon>
        <taxon>Magnoliopsida</taxon>
        <taxon>eudicotyledons</taxon>
        <taxon>Gunneridae</taxon>
        <taxon>Pentapetalae</taxon>
        <taxon>rosids</taxon>
        <taxon>malvids</taxon>
        <taxon>Brassicales</taxon>
        <taxon>Brassicaceae</taxon>
        <taxon>Brassiceae</taxon>
        <taxon>Brassica</taxon>
    </lineage>
</organism>